<protein>
    <submittedName>
        <fullName evidence="1">Uncharacterized protein</fullName>
    </submittedName>
</protein>
<dbReference type="AlphaFoldDB" id="A0A371DS17"/>
<dbReference type="EMBL" id="KZ857382">
    <property type="protein sequence ID" value="RDX55337.1"/>
    <property type="molecule type" value="Genomic_DNA"/>
</dbReference>
<keyword evidence="2" id="KW-1185">Reference proteome</keyword>
<accession>A0A371DS17</accession>
<dbReference type="Proteomes" id="UP000256964">
    <property type="component" value="Unassembled WGS sequence"/>
</dbReference>
<reference evidence="1 2" key="1">
    <citation type="journal article" date="2018" name="Biotechnol. Biofuels">
        <title>Integrative visual omics of the white-rot fungus Polyporus brumalis exposes the biotechnological potential of its oxidative enzymes for delignifying raw plant biomass.</title>
        <authorList>
            <person name="Miyauchi S."/>
            <person name="Rancon A."/>
            <person name="Drula E."/>
            <person name="Hage H."/>
            <person name="Chaduli D."/>
            <person name="Favel A."/>
            <person name="Grisel S."/>
            <person name="Henrissat B."/>
            <person name="Herpoel-Gimbert I."/>
            <person name="Ruiz-Duenas F.J."/>
            <person name="Chevret D."/>
            <person name="Hainaut M."/>
            <person name="Lin J."/>
            <person name="Wang M."/>
            <person name="Pangilinan J."/>
            <person name="Lipzen A."/>
            <person name="Lesage-Meessen L."/>
            <person name="Navarro D."/>
            <person name="Riley R."/>
            <person name="Grigoriev I.V."/>
            <person name="Zhou S."/>
            <person name="Raouche S."/>
            <person name="Rosso M.N."/>
        </authorList>
    </citation>
    <scope>NUCLEOTIDE SEQUENCE [LARGE SCALE GENOMIC DNA]</scope>
    <source>
        <strain evidence="1 2">BRFM 1820</strain>
    </source>
</reference>
<sequence>MQTLHIHTTRTVRSCALEHGATWTQPKAAPLMLGCVVIRAVRATRGRSGAGTCDHDDGTHAMHMNTGALTSVVMHPIGPCREATEGRRLSQLLLINADVCSLEEWHPSVILSRQPGADSRGTIPVLRAHGSRGRNSTRVGRRSRPECAGDIIDALCLLGVRWCSKQLFRRAAAHVCHVGRRHVSSFNRI</sequence>
<gene>
    <name evidence="1" type="ORF">OH76DRAFT_732833</name>
</gene>
<name>A0A371DS17_9APHY</name>
<organism evidence="1 2">
    <name type="scientific">Lentinus brumalis</name>
    <dbReference type="NCBI Taxonomy" id="2498619"/>
    <lineage>
        <taxon>Eukaryota</taxon>
        <taxon>Fungi</taxon>
        <taxon>Dikarya</taxon>
        <taxon>Basidiomycota</taxon>
        <taxon>Agaricomycotina</taxon>
        <taxon>Agaricomycetes</taxon>
        <taxon>Polyporales</taxon>
        <taxon>Polyporaceae</taxon>
        <taxon>Lentinus</taxon>
    </lineage>
</organism>
<evidence type="ECO:0000313" key="2">
    <source>
        <dbReference type="Proteomes" id="UP000256964"/>
    </source>
</evidence>
<proteinExistence type="predicted"/>
<evidence type="ECO:0000313" key="1">
    <source>
        <dbReference type="EMBL" id="RDX55337.1"/>
    </source>
</evidence>